<evidence type="ECO:0008006" key="4">
    <source>
        <dbReference type="Google" id="ProtNLM"/>
    </source>
</evidence>
<proteinExistence type="predicted"/>
<dbReference type="InterPro" id="IPR019129">
    <property type="entry name" value="Folate-sensitive_fs_Fra10Ac1"/>
</dbReference>
<keyword evidence="3" id="KW-1185">Reference proteome</keyword>
<feature type="compositionally biased region" description="Basic residues" evidence="1">
    <location>
        <begin position="220"/>
        <end position="236"/>
    </location>
</feature>
<evidence type="ECO:0000313" key="3">
    <source>
        <dbReference type="Proteomes" id="UP000717328"/>
    </source>
</evidence>
<reference evidence="2" key="2">
    <citation type="submission" date="2021-10" db="EMBL/GenBank/DDBJ databases">
        <title>Phylogenomics reveals ancestral predisposition of the termite-cultivated fungus Termitomyces towards a domesticated lifestyle.</title>
        <authorList>
            <person name="Auxier B."/>
            <person name="Grum-Grzhimaylo A."/>
            <person name="Cardenas M.E."/>
            <person name="Lodge J.D."/>
            <person name="Laessoe T."/>
            <person name="Pedersen O."/>
            <person name="Smith M.E."/>
            <person name="Kuyper T.W."/>
            <person name="Franco-Molano E.A."/>
            <person name="Baroni T.J."/>
            <person name="Aanen D.K."/>
        </authorList>
    </citation>
    <scope>NUCLEOTIDE SEQUENCE</scope>
    <source>
        <strain evidence="2">D49</strain>
    </source>
</reference>
<gene>
    <name evidence="2" type="ORF">H0H81_012621</name>
</gene>
<dbReference type="Proteomes" id="UP000717328">
    <property type="component" value="Unassembled WGS sequence"/>
</dbReference>
<reference evidence="2" key="1">
    <citation type="submission" date="2021-02" db="EMBL/GenBank/DDBJ databases">
        <authorList>
            <person name="Nieuwenhuis M."/>
            <person name="Van De Peppel L.J.J."/>
        </authorList>
    </citation>
    <scope>NUCLEOTIDE SEQUENCE</scope>
    <source>
        <strain evidence="2">D49</strain>
    </source>
</reference>
<dbReference type="EMBL" id="JABCKI010000482">
    <property type="protein sequence ID" value="KAG5650324.1"/>
    <property type="molecule type" value="Genomic_DNA"/>
</dbReference>
<dbReference type="Pfam" id="PF09725">
    <property type="entry name" value="Fra10Ac1"/>
    <property type="match status" value="1"/>
</dbReference>
<organism evidence="2 3">
    <name type="scientific">Sphagnurus paluster</name>
    <dbReference type="NCBI Taxonomy" id="117069"/>
    <lineage>
        <taxon>Eukaryota</taxon>
        <taxon>Fungi</taxon>
        <taxon>Dikarya</taxon>
        <taxon>Basidiomycota</taxon>
        <taxon>Agaricomycotina</taxon>
        <taxon>Agaricomycetes</taxon>
        <taxon>Agaricomycetidae</taxon>
        <taxon>Agaricales</taxon>
        <taxon>Tricholomatineae</taxon>
        <taxon>Lyophyllaceae</taxon>
        <taxon>Sphagnurus</taxon>
    </lineage>
</organism>
<evidence type="ECO:0000313" key="2">
    <source>
        <dbReference type="EMBL" id="KAG5650324.1"/>
    </source>
</evidence>
<sequence length="258" mass="30499">MALNHYPTSSKALTRPGPTEFEILKASHKFLRDEDDEKAKELTWDEQLASKYYASLYREFAVCDLKHYKSGNFALRWRTEEEVLSGAGETTCANTRCEHHHATPEYLARSSGPAPRLTTLELPFAYEEHGENKAALVKVVLCPKCFDKLMWKRRKEKADKEKAEGIHQEPKGADDRHAKVQVEVKLEEQDVELLESTHRDERRRSKHWERGRRREEEHSRRRRSSRSRSPRAHHRRDRSEGRRDDPSAREREYRRRSL</sequence>
<accession>A0A9P7KHZ2</accession>
<feature type="region of interest" description="Disordered" evidence="1">
    <location>
        <begin position="158"/>
        <end position="177"/>
    </location>
</feature>
<name>A0A9P7KHZ2_9AGAR</name>
<feature type="compositionally biased region" description="Basic and acidic residues" evidence="1">
    <location>
        <begin position="237"/>
        <end position="258"/>
    </location>
</feature>
<protein>
    <recommendedName>
        <fullName evidence="4">Protein FRA10AC1</fullName>
    </recommendedName>
</protein>
<evidence type="ECO:0000256" key="1">
    <source>
        <dbReference type="SAM" id="MobiDB-lite"/>
    </source>
</evidence>
<dbReference type="AlphaFoldDB" id="A0A9P7KHZ2"/>
<dbReference type="OrthoDB" id="197967at2759"/>
<feature type="region of interest" description="Disordered" evidence="1">
    <location>
        <begin position="182"/>
        <end position="258"/>
    </location>
</feature>
<comment type="caution">
    <text evidence="2">The sequence shown here is derived from an EMBL/GenBank/DDBJ whole genome shotgun (WGS) entry which is preliminary data.</text>
</comment>